<evidence type="ECO:0000259" key="2">
    <source>
        <dbReference type="Pfam" id="PF09791"/>
    </source>
</evidence>
<dbReference type="PANTHER" id="PTHR21193:SF3">
    <property type="entry name" value="OXIDOREDUCTASE-LIKE DOMAIN-CONTAINING PROTEIN 1"/>
    <property type="match status" value="1"/>
</dbReference>
<evidence type="ECO:0000256" key="1">
    <source>
        <dbReference type="SAM" id="MobiDB-lite"/>
    </source>
</evidence>
<dbReference type="Pfam" id="PF09791">
    <property type="entry name" value="Oxidored-like"/>
    <property type="match status" value="1"/>
</dbReference>
<accession>A0A9P6SWK6</accession>
<dbReference type="Proteomes" id="UP000703661">
    <property type="component" value="Unassembled WGS sequence"/>
</dbReference>
<dbReference type="GO" id="GO:0005739">
    <property type="term" value="C:mitochondrion"/>
    <property type="evidence" value="ECO:0007669"/>
    <property type="project" value="TreeGrafter"/>
</dbReference>
<sequence>MTKSLWCVCQQARFTLSALRIRRYQSTRPFSSSSDETDQRRSTDKDRTESSIIRENAVKARVPSYAGWWTEIMDSPRSPHIPIDPAGHVFQGTPASASATTPTKDEIKKGYSNVFPKAANRTENNFPTATTGNKSSLSNPRADSTLYHGFTIPVKPKPPGSEDCCMSGCAHCIYDVYEEDRQDYKLKLAKVLKEIEKAGFPPPPDVATGSASDNKGDNNVDSDSDMDPSMKAFLELERKLKGS</sequence>
<feature type="domain" description="Oxidoreductase-like" evidence="2">
    <location>
        <begin position="147"/>
        <end position="191"/>
    </location>
</feature>
<keyword evidence="4" id="KW-1185">Reference proteome</keyword>
<dbReference type="OrthoDB" id="10064411at2759"/>
<comment type="caution">
    <text evidence="3">The sequence shown here is derived from an EMBL/GenBank/DDBJ whole genome shotgun (WGS) entry which is preliminary data.</text>
</comment>
<organism evidence="3 4">
    <name type="scientific">Entomortierella chlamydospora</name>
    <dbReference type="NCBI Taxonomy" id="101097"/>
    <lineage>
        <taxon>Eukaryota</taxon>
        <taxon>Fungi</taxon>
        <taxon>Fungi incertae sedis</taxon>
        <taxon>Mucoromycota</taxon>
        <taxon>Mortierellomycotina</taxon>
        <taxon>Mortierellomycetes</taxon>
        <taxon>Mortierellales</taxon>
        <taxon>Mortierellaceae</taxon>
        <taxon>Entomortierella</taxon>
    </lineage>
</organism>
<dbReference type="InterPro" id="IPR019180">
    <property type="entry name" value="Oxidoreductase-like_N"/>
</dbReference>
<dbReference type="InterPro" id="IPR039251">
    <property type="entry name" value="OXLD1"/>
</dbReference>
<protein>
    <recommendedName>
        <fullName evidence="2">Oxidoreductase-like domain-containing protein</fullName>
    </recommendedName>
</protein>
<evidence type="ECO:0000313" key="3">
    <source>
        <dbReference type="EMBL" id="KAG0008376.1"/>
    </source>
</evidence>
<feature type="compositionally biased region" description="Basic and acidic residues" evidence="1">
    <location>
        <begin position="37"/>
        <end position="49"/>
    </location>
</feature>
<evidence type="ECO:0000313" key="4">
    <source>
        <dbReference type="Proteomes" id="UP000703661"/>
    </source>
</evidence>
<feature type="region of interest" description="Disordered" evidence="1">
    <location>
        <begin position="27"/>
        <end position="52"/>
    </location>
</feature>
<feature type="region of interest" description="Disordered" evidence="1">
    <location>
        <begin position="197"/>
        <end position="231"/>
    </location>
</feature>
<gene>
    <name evidence="3" type="ORF">BGZ80_003526</name>
</gene>
<feature type="compositionally biased region" description="Polar residues" evidence="1">
    <location>
        <begin position="209"/>
        <end position="219"/>
    </location>
</feature>
<dbReference type="PANTHER" id="PTHR21193">
    <property type="entry name" value="OXIDOREDUCTASE-LIKE DOMAIN-CONTAINING PROTEIN 1"/>
    <property type="match status" value="1"/>
</dbReference>
<dbReference type="AlphaFoldDB" id="A0A9P6SWK6"/>
<name>A0A9P6SWK6_9FUNG</name>
<proteinExistence type="predicted"/>
<dbReference type="EMBL" id="JAAAID010001936">
    <property type="protein sequence ID" value="KAG0008376.1"/>
    <property type="molecule type" value="Genomic_DNA"/>
</dbReference>
<reference evidence="3" key="1">
    <citation type="journal article" date="2020" name="Fungal Divers.">
        <title>Resolving the Mortierellaceae phylogeny through synthesis of multi-gene phylogenetics and phylogenomics.</title>
        <authorList>
            <person name="Vandepol N."/>
            <person name="Liber J."/>
            <person name="Desiro A."/>
            <person name="Na H."/>
            <person name="Kennedy M."/>
            <person name="Barry K."/>
            <person name="Grigoriev I.V."/>
            <person name="Miller A.N."/>
            <person name="O'Donnell K."/>
            <person name="Stajich J.E."/>
            <person name="Bonito G."/>
        </authorList>
    </citation>
    <scope>NUCLEOTIDE SEQUENCE</scope>
    <source>
        <strain evidence="3">NRRL 2769</strain>
    </source>
</reference>